<feature type="transmembrane region" description="Helical" evidence="1">
    <location>
        <begin position="69"/>
        <end position="90"/>
    </location>
</feature>
<keyword evidence="1" id="KW-0472">Membrane</keyword>
<evidence type="ECO:0008006" key="4">
    <source>
        <dbReference type="Google" id="ProtNLM"/>
    </source>
</evidence>
<keyword evidence="1" id="KW-0812">Transmembrane</keyword>
<dbReference type="PANTHER" id="PTHR34214">
    <property type="match status" value="1"/>
</dbReference>
<feature type="transmembrane region" description="Helical" evidence="1">
    <location>
        <begin position="145"/>
        <end position="162"/>
    </location>
</feature>
<keyword evidence="3" id="KW-1185">Reference proteome</keyword>
<feature type="transmembrane region" description="Helical" evidence="1">
    <location>
        <begin position="37"/>
        <end position="57"/>
    </location>
</feature>
<dbReference type="Proteomes" id="UP000217895">
    <property type="component" value="Chromosome"/>
</dbReference>
<name>A0A1Z4JMF6_LEPBY</name>
<keyword evidence="1" id="KW-1133">Transmembrane helix</keyword>
<accession>A0A1Z4JMF6</accession>
<proteinExistence type="predicted"/>
<sequence length="163" mass="18700">MNSVTCPVPDEQQPLNEYQELKESWFFRWATLDRISYLKPVVILWAISWLVAAPVAAVSFPPAKHLPQFLLFASAGAFVIPGLALVRLYLGWAYVQRRLSDTAIFYEESGWYDGQMWEKPPEILAQDRLVVSYQVQPILQRLKKTFITIGVSFAIGILLWIIL</sequence>
<gene>
    <name evidence="2" type="ORF">NIES2135_48270</name>
</gene>
<protein>
    <recommendedName>
        <fullName evidence="4">Ycf36 protein</fullName>
    </recommendedName>
</protein>
<evidence type="ECO:0000313" key="2">
    <source>
        <dbReference type="EMBL" id="BAY57954.1"/>
    </source>
</evidence>
<dbReference type="PANTHER" id="PTHR34214:SF3">
    <property type="entry name" value="PROTEIN CONSERVED IN THE GREEN LINEAGE AND DIATOMS 27, CHLOROPLASTIC"/>
    <property type="match status" value="1"/>
</dbReference>
<dbReference type="AlphaFoldDB" id="A0A1Z4JMF6"/>
<dbReference type="EMBL" id="AP018203">
    <property type="protein sequence ID" value="BAY57954.1"/>
    <property type="molecule type" value="Genomic_DNA"/>
</dbReference>
<dbReference type="InterPro" id="IPR009631">
    <property type="entry name" value="CGLD27-like"/>
</dbReference>
<dbReference type="Pfam" id="PF06799">
    <property type="entry name" value="CGLD27-like"/>
    <property type="match status" value="1"/>
</dbReference>
<evidence type="ECO:0000256" key="1">
    <source>
        <dbReference type="SAM" id="Phobius"/>
    </source>
</evidence>
<organism evidence="2 3">
    <name type="scientific">Leptolyngbya boryana NIES-2135</name>
    <dbReference type="NCBI Taxonomy" id="1973484"/>
    <lineage>
        <taxon>Bacteria</taxon>
        <taxon>Bacillati</taxon>
        <taxon>Cyanobacteriota</taxon>
        <taxon>Cyanophyceae</taxon>
        <taxon>Leptolyngbyales</taxon>
        <taxon>Leptolyngbyaceae</taxon>
        <taxon>Leptolyngbya group</taxon>
        <taxon>Leptolyngbya</taxon>
    </lineage>
</organism>
<reference evidence="2 3" key="1">
    <citation type="submission" date="2017-06" db="EMBL/GenBank/DDBJ databases">
        <title>Genome sequencing of cyanobaciteial culture collection at National Institute for Environmental Studies (NIES).</title>
        <authorList>
            <person name="Hirose Y."/>
            <person name="Shimura Y."/>
            <person name="Fujisawa T."/>
            <person name="Nakamura Y."/>
            <person name="Kawachi M."/>
        </authorList>
    </citation>
    <scope>NUCLEOTIDE SEQUENCE [LARGE SCALE GENOMIC DNA]</scope>
    <source>
        <strain evidence="2 3">NIES-2135</strain>
    </source>
</reference>
<evidence type="ECO:0000313" key="3">
    <source>
        <dbReference type="Proteomes" id="UP000217895"/>
    </source>
</evidence>